<dbReference type="EMBL" id="CAIF01000020">
    <property type="protein sequence ID" value="CCH41471.1"/>
    <property type="molecule type" value="Genomic_DNA"/>
</dbReference>
<dbReference type="PROSITE" id="PS50850">
    <property type="entry name" value="MFS"/>
    <property type="match status" value="1"/>
</dbReference>
<dbReference type="SUPFAM" id="SSF103473">
    <property type="entry name" value="MFS general substrate transporter"/>
    <property type="match status" value="1"/>
</dbReference>
<feature type="transmembrane region" description="Helical" evidence="8">
    <location>
        <begin position="178"/>
        <end position="203"/>
    </location>
</feature>
<evidence type="ECO:0000313" key="11">
    <source>
        <dbReference type="Proteomes" id="UP000009328"/>
    </source>
</evidence>
<feature type="transmembrane region" description="Helical" evidence="8">
    <location>
        <begin position="209"/>
        <end position="229"/>
    </location>
</feature>
<feature type="transmembrane region" description="Helical" evidence="8">
    <location>
        <begin position="415"/>
        <end position="437"/>
    </location>
</feature>
<feature type="transmembrane region" description="Helical" evidence="8">
    <location>
        <begin position="475"/>
        <end position="497"/>
    </location>
</feature>
<dbReference type="CDD" id="cd17323">
    <property type="entry name" value="MFS_Tpo1_MDR_like"/>
    <property type="match status" value="1"/>
</dbReference>
<sequence>MTTSEEHSIKDKEHQQEDFTLSTSPKGTEDDMEIQTHSVQPSKHTVYNIHEKYILVLLASGVAIWSSFGSPIYYPALQILEGYFDISEELVNISVVVYIICQGISPTFVAPFADRYGRRPVLMCCLLVFIGASIGLAVSNSYGLILALRCIQSFGISPAVAIACGITGDWTERHERDWFVGLTSGFTLFGQAFGSLFGAALIAGWNWRAIFWFLAIGGGVSLVTITLVLPETKRSIVGNGSITPPHLVARAPLLSIPYYRKLWDLDNPDYSTLVDKSKTDFFASLRILSKPELAICLFNGAIHYALWTLQLTSLSNELSRSYDYSVMKIGLCYIPAGIGGLCGSFMCGRFLDIVYKRLYKTFENNKKSGLIPEYEKFNIVKSRILVAVPYCLITDGFTLMYGWCLQKHVHVSTILISAFFISNGCMAVVGVNSTLLIDLYPSNSSAATSCVNLTRCLTGAIFVACLTSMNKNITIGGTFTLMAALGITSAILLYLPLKYGMKWSQAREEKKRL</sequence>
<evidence type="ECO:0000313" key="10">
    <source>
        <dbReference type="EMBL" id="CCH41471.1"/>
    </source>
</evidence>
<dbReference type="FunCoup" id="K0KEV1">
    <property type="interactions" value="58"/>
</dbReference>
<dbReference type="Pfam" id="PF07690">
    <property type="entry name" value="MFS_1"/>
    <property type="match status" value="1"/>
</dbReference>
<proteinExistence type="inferred from homology"/>
<keyword evidence="5 8" id="KW-0472">Membrane</keyword>
<evidence type="ECO:0000256" key="7">
    <source>
        <dbReference type="SAM" id="MobiDB-lite"/>
    </source>
</evidence>
<dbReference type="AlphaFoldDB" id="K0KEV1"/>
<evidence type="ECO:0000256" key="3">
    <source>
        <dbReference type="ARBA" id="ARBA00022692"/>
    </source>
</evidence>
<dbReference type="InParanoid" id="K0KEV1"/>
<feature type="transmembrane region" description="Helical" evidence="8">
    <location>
        <begin position="120"/>
        <end position="138"/>
    </location>
</feature>
<dbReference type="HOGENOM" id="CLU_008455_8_4_1"/>
<dbReference type="GO" id="GO:0022857">
    <property type="term" value="F:transmembrane transporter activity"/>
    <property type="evidence" value="ECO:0007669"/>
    <property type="project" value="InterPro"/>
</dbReference>
<feature type="region of interest" description="Disordered" evidence="7">
    <location>
        <begin position="1"/>
        <end position="35"/>
    </location>
</feature>
<comment type="caution">
    <text evidence="10">The sequence shown here is derived from an EMBL/GenBank/DDBJ whole genome shotgun (WGS) entry which is preliminary data.</text>
</comment>
<evidence type="ECO:0000256" key="2">
    <source>
        <dbReference type="ARBA" id="ARBA00022448"/>
    </source>
</evidence>
<dbReference type="Proteomes" id="UP000009328">
    <property type="component" value="Unassembled WGS sequence"/>
</dbReference>
<evidence type="ECO:0000256" key="1">
    <source>
        <dbReference type="ARBA" id="ARBA00004141"/>
    </source>
</evidence>
<protein>
    <submittedName>
        <fullName evidence="10">Transporter AQR1</fullName>
    </submittedName>
</protein>
<feature type="transmembrane region" description="Helical" evidence="8">
    <location>
        <begin position="293"/>
        <end position="313"/>
    </location>
</feature>
<dbReference type="PANTHER" id="PTHR23502">
    <property type="entry name" value="MAJOR FACILITATOR SUPERFAMILY"/>
    <property type="match status" value="1"/>
</dbReference>
<dbReference type="GO" id="GO:0005886">
    <property type="term" value="C:plasma membrane"/>
    <property type="evidence" value="ECO:0007669"/>
    <property type="project" value="TreeGrafter"/>
</dbReference>
<accession>K0KEV1</accession>
<feature type="transmembrane region" description="Helical" evidence="8">
    <location>
        <begin position="93"/>
        <end position="113"/>
    </location>
</feature>
<comment type="similarity">
    <text evidence="6">Belongs to the major facilitator superfamily. CAR1 family.</text>
</comment>
<feature type="domain" description="Major facilitator superfamily (MFS) profile" evidence="9">
    <location>
        <begin position="55"/>
        <end position="501"/>
    </location>
</feature>
<evidence type="ECO:0000259" key="9">
    <source>
        <dbReference type="PROSITE" id="PS50850"/>
    </source>
</evidence>
<keyword evidence="2" id="KW-0813">Transport</keyword>
<keyword evidence="4 8" id="KW-1133">Transmembrane helix</keyword>
<keyword evidence="3 8" id="KW-0812">Transmembrane</keyword>
<organism evidence="10 11">
    <name type="scientific">Wickerhamomyces ciferrii (strain ATCC 14091 / BCRC 22168 / CBS 111 / JCM 3599 / NBRC 0793 / NRRL Y-1031 F-60-10)</name>
    <name type="common">Yeast</name>
    <name type="synonym">Pichia ciferrii</name>
    <dbReference type="NCBI Taxonomy" id="1206466"/>
    <lineage>
        <taxon>Eukaryota</taxon>
        <taxon>Fungi</taxon>
        <taxon>Dikarya</taxon>
        <taxon>Ascomycota</taxon>
        <taxon>Saccharomycotina</taxon>
        <taxon>Saccharomycetes</taxon>
        <taxon>Phaffomycetales</taxon>
        <taxon>Wickerhamomycetaceae</taxon>
        <taxon>Wickerhamomyces</taxon>
    </lineage>
</organism>
<feature type="transmembrane region" description="Helical" evidence="8">
    <location>
        <begin position="144"/>
        <end position="166"/>
    </location>
</feature>
<evidence type="ECO:0000256" key="5">
    <source>
        <dbReference type="ARBA" id="ARBA00023136"/>
    </source>
</evidence>
<reference evidence="10 11" key="1">
    <citation type="journal article" date="2012" name="Eukaryot. Cell">
        <title>Draft genome sequence of Wickerhamomyces ciferrii NRRL Y-1031 F-60-10.</title>
        <authorList>
            <person name="Schneider J."/>
            <person name="Andrea H."/>
            <person name="Blom J."/>
            <person name="Jaenicke S."/>
            <person name="Ruckert C."/>
            <person name="Schorsch C."/>
            <person name="Szczepanowski R."/>
            <person name="Farwick M."/>
            <person name="Goesmann A."/>
            <person name="Puhler A."/>
            <person name="Schaffer S."/>
            <person name="Tauch A."/>
            <person name="Kohler T."/>
            <person name="Brinkrolf K."/>
        </authorList>
    </citation>
    <scope>NUCLEOTIDE SEQUENCE [LARGE SCALE GENOMIC DNA]</scope>
    <source>
        <strain evidence="11">ATCC 14091 / BCRC 22168 / CBS 111 / JCM 3599 / NBRC 0793 / NRRL Y-1031 F-60-10</strain>
    </source>
</reference>
<dbReference type="PANTHER" id="PTHR23502:SF51">
    <property type="entry name" value="QUINIDINE RESISTANCE PROTEIN 1-RELATED"/>
    <property type="match status" value="1"/>
</dbReference>
<keyword evidence="11" id="KW-1185">Reference proteome</keyword>
<evidence type="ECO:0000256" key="8">
    <source>
        <dbReference type="SAM" id="Phobius"/>
    </source>
</evidence>
<dbReference type="InterPro" id="IPR036259">
    <property type="entry name" value="MFS_trans_sf"/>
</dbReference>
<evidence type="ECO:0000256" key="6">
    <source>
        <dbReference type="ARBA" id="ARBA00038347"/>
    </source>
</evidence>
<dbReference type="Gene3D" id="1.20.1250.20">
    <property type="entry name" value="MFS general substrate transporter like domains"/>
    <property type="match status" value="1"/>
</dbReference>
<dbReference type="eggNOG" id="KOG0255">
    <property type="taxonomic scope" value="Eukaryota"/>
</dbReference>
<dbReference type="InterPro" id="IPR020846">
    <property type="entry name" value="MFS_dom"/>
</dbReference>
<feature type="compositionally biased region" description="Basic and acidic residues" evidence="7">
    <location>
        <begin position="1"/>
        <end position="17"/>
    </location>
</feature>
<comment type="subcellular location">
    <subcellularLocation>
        <location evidence="1">Membrane</location>
        <topology evidence="1">Multi-pass membrane protein</topology>
    </subcellularLocation>
</comment>
<dbReference type="STRING" id="1206466.K0KEV1"/>
<feature type="transmembrane region" description="Helical" evidence="8">
    <location>
        <begin position="333"/>
        <end position="351"/>
    </location>
</feature>
<feature type="transmembrane region" description="Helical" evidence="8">
    <location>
        <begin position="53"/>
        <end position="73"/>
    </location>
</feature>
<dbReference type="InterPro" id="IPR011701">
    <property type="entry name" value="MFS"/>
</dbReference>
<evidence type="ECO:0000256" key="4">
    <source>
        <dbReference type="ARBA" id="ARBA00022989"/>
    </source>
</evidence>
<name>K0KEV1_WICCF</name>
<gene>
    <name evidence="10" type="ORF">BN7_1012</name>
</gene>